<comment type="caution">
    <text evidence="1">The sequence shown here is derived from an EMBL/GenBank/DDBJ whole genome shotgun (WGS) entry which is preliminary data.</text>
</comment>
<sequence>MVKKKKKREYDGHFAGIDEKVMRSEAWKGLKANTKWLYFEYKYRFYGDNDHNIIFTYQEAEKIMSKNTFVKSRNKLIERGFIDVIRRGGLEKQPIIYGLSNRWRKYGSEEFIKVKMKDILPRKYKIRFKKGHEFMGNQYKKKEHL</sequence>
<dbReference type="EMBL" id="BARV01027396">
    <property type="protein sequence ID" value="GAI36795.1"/>
    <property type="molecule type" value="Genomic_DNA"/>
</dbReference>
<accession>X1PCQ0</accession>
<name>X1PCQ0_9ZZZZ</name>
<reference evidence="1" key="1">
    <citation type="journal article" date="2014" name="Front. Microbiol.">
        <title>High frequency of phylogenetically diverse reductive dehalogenase-homologous genes in deep subseafloor sedimentary metagenomes.</title>
        <authorList>
            <person name="Kawai M."/>
            <person name="Futagami T."/>
            <person name="Toyoda A."/>
            <person name="Takaki Y."/>
            <person name="Nishi S."/>
            <person name="Hori S."/>
            <person name="Arai W."/>
            <person name="Tsubouchi T."/>
            <person name="Morono Y."/>
            <person name="Uchiyama I."/>
            <person name="Ito T."/>
            <person name="Fujiyama A."/>
            <person name="Inagaki F."/>
            <person name="Takami H."/>
        </authorList>
    </citation>
    <scope>NUCLEOTIDE SEQUENCE</scope>
    <source>
        <strain evidence="1">Expedition CK06-06</strain>
    </source>
</reference>
<organism evidence="1">
    <name type="scientific">marine sediment metagenome</name>
    <dbReference type="NCBI Taxonomy" id="412755"/>
    <lineage>
        <taxon>unclassified sequences</taxon>
        <taxon>metagenomes</taxon>
        <taxon>ecological metagenomes</taxon>
    </lineage>
</organism>
<evidence type="ECO:0000313" key="1">
    <source>
        <dbReference type="EMBL" id="GAI36795.1"/>
    </source>
</evidence>
<dbReference type="AlphaFoldDB" id="X1PCQ0"/>
<proteinExistence type="predicted"/>
<gene>
    <name evidence="1" type="ORF">S06H3_44087</name>
</gene>
<evidence type="ECO:0008006" key="2">
    <source>
        <dbReference type="Google" id="ProtNLM"/>
    </source>
</evidence>
<protein>
    <recommendedName>
        <fullName evidence="2">Bacteriophage lambda Replication protein O N-terminal domain-containing protein</fullName>
    </recommendedName>
</protein>